<proteinExistence type="predicted"/>
<sequence>MKFLFFILYCLGINKTSLYNKFVLHLLKIDKLNDNLVLYNKNEELQTHYVQHLPDRYSYNLNLYEKNISFLKYTDIHHWVNGYYQNNVLDLTRFFSLNLCIDQILEEKIVGHTAELGVFRGNSAFLLAKLSRRINTSCYLFDTFEGFDDRDLMGNDSKHAPQDFTGTTLEDVKRFVGEENTKFIKGYFPQSLSTTEILDDFALVHIDCDLEAPFRAALSYFYPRLKKGGFLIMHDYSSLCWDGAKLAIDEFFADKKEFVIPIPDKSGTCIIRKT</sequence>
<accession>A0A841JJQ7</accession>
<dbReference type="PANTHER" id="PTHR40036:SF1">
    <property type="entry name" value="MACROCIN O-METHYLTRANSFERASE"/>
    <property type="match status" value="1"/>
</dbReference>
<name>A0A841JJQ7_9SPHI</name>
<gene>
    <name evidence="1" type="ORF">HDF22_005328</name>
</gene>
<dbReference type="AlphaFoldDB" id="A0A841JJQ7"/>
<dbReference type="Gene3D" id="3.40.50.150">
    <property type="entry name" value="Vaccinia Virus protein VP39"/>
    <property type="match status" value="1"/>
</dbReference>
<organism evidence="1 2">
    <name type="scientific">Mucilaginibacter lappiensis</name>
    <dbReference type="NCBI Taxonomy" id="354630"/>
    <lineage>
        <taxon>Bacteria</taxon>
        <taxon>Pseudomonadati</taxon>
        <taxon>Bacteroidota</taxon>
        <taxon>Sphingobacteriia</taxon>
        <taxon>Sphingobacteriales</taxon>
        <taxon>Sphingobacteriaceae</taxon>
        <taxon>Mucilaginibacter</taxon>
    </lineage>
</organism>
<evidence type="ECO:0000313" key="1">
    <source>
        <dbReference type="EMBL" id="MBB6131177.1"/>
    </source>
</evidence>
<reference evidence="1 2" key="1">
    <citation type="submission" date="2020-08" db="EMBL/GenBank/DDBJ databases">
        <title>Genomic Encyclopedia of Type Strains, Phase IV (KMG-V): Genome sequencing to study the core and pangenomes of soil and plant-associated prokaryotes.</title>
        <authorList>
            <person name="Whitman W."/>
        </authorList>
    </citation>
    <scope>NUCLEOTIDE SEQUENCE [LARGE SCALE GENOMIC DNA]</scope>
    <source>
        <strain evidence="1 2">MP601</strain>
    </source>
</reference>
<protein>
    <recommendedName>
        <fullName evidence="3">O-methyltransferase</fullName>
    </recommendedName>
</protein>
<comment type="caution">
    <text evidence="1">The sequence shown here is derived from an EMBL/GenBank/DDBJ whole genome shotgun (WGS) entry which is preliminary data.</text>
</comment>
<dbReference type="Proteomes" id="UP000548326">
    <property type="component" value="Unassembled WGS sequence"/>
</dbReference>
<dbReference type="SUPFAM" id="SSF53335">
    <property type="entry name" value="S-adenosyl-L-methionine-dependent methyltransferases"/>
    <property type="match status" value="1"/>
</dbReference>
<dbReference type="PANTHER" id="PTHR40036">
    <property type="entry name" value="MACROCIN O-METHYLTRANSFERASE"/>
    <property type="match status" value="1"/>
</dbReference>
<evidence type="ECO:0008006" key="3">
    <source>
        <dbReference type="Google" id="ProtNLM"/>
    </source>
</evidence>
<dbReference type="InterPro" id="IPR008884">
    <property type="entry name" value="TylF_MeTrfase"/>
</dbReference>
<dbReference type="EMBL" id="JACHCA010000020">
    <property type="protein sequence ID" value="MBB6131177.1"/>
    <property type="molecule type" value="Genomic_DNA"/>
</dbReference>
<dbReference type="RefSeq" id="WP_183589746.1">
    <property type="nucleotide sequence ID" value="NZ_JACHCA010000020.1"/>
</dbReference>
<dbReference type="Pfam" id="PF05711">
    <property type="entry name" value="TylF"/>
    <property type="match status" value="1"/>
</dbReference>
<evidence type="ECO:0000313" key="2">
    <source>
        <dbReference type="Proteomes" id="UP000548326"/>
    </source>
</evidence>
<dbReference type="InterPro" id="IPR029063">
    <property type="entry name" value="SAM-dependent_MTases_sf"/>
</dbReference>